<protein>
    <recommendedName>
        <fullName evidence="4">Rubisco LSMT substrate-binding domain-containing protein</fullName>
    </recommendedName>
</protein>
<reference evidence="3" key="1">
    <citation type="submission" date="2014-11" db="EMBL/GenBank/DDBJ databases">
        <authorList>
            <person name="Otto D Thomas"/>
            <person name="Naeem Raeece"/>
        </authorList>
    </citation>
    <scope>NUCLEOTIDE SEQUENCE</scope>
</reference>
<sequence>MVQLSFLAPLLVLLPGLGVSPVSAFLPGRRVGTVARKVLNRRDGRHGGTLTAETAQAPSNVGVGKLEARSEAKIIRDFESWALLKQEWSGGGPIEASNLKHAIFLDAGEDKSVLVQEVPLKRGLKTTTALVPGDKIIEVPRSRCIAALGRKVECPKDVASRWIKDSAAWKELLRIDQLALLFLWEVKKKSLYGQGSRVQPYLDFVPPVESMNTAVHWTDEELNFLRYPPIREYLGILKESRMEAYDDLKRKFPSFALEVSFEEFEWALEIVKSRAIRGDFTPVLGRSLFIGSLAFSVLFALFGLFTYINPDIFKLPYEDDAILNLSRFTLLLPLLTSELNPLVRPDRNFVEDPDLVLAPFLDSVNHLNLAETKVELDTKKDRLVLSVDKPYRAGEQVFANLFGRPLDNDELLIFHGYAEPNNVIDSARLNITEFLEESGILDERERVLPGVFTIISEAEGLREAGLDKMEIFPEAKAPNLTETTDALRMLLAPSTQEMRVILDKRRSSEPVPYFGKVFANLGADTELATWRCLEAACKWHVDRLTPSKEDKEQIARLKEAGKRLSAMRLERALTFRSSKVKVIQDLLARCKREQKYFEDVLKDPDNINPRGWRLAEQATDKWAEEKIRVDDSGAVKFRTT</sequence>
<name>A0A0G4FAE1_9ALVE</name>
<proteinExistence type="predicted"/>
<keyword evidence="2" id="KW-0732">Signal</keyword>
<dbReference type="Gene3D" id="3.90.1410.10">
    <property type="entry name" value="set domain protein methyltransferase, domain 1"/>
    <property type="match status" value="1"/>
</dbReference>
<accession>A0A0G4FAE1</accession>
<dbReference type="GO" id="GO:0016279">
    <property type="term" value="F:protein-lysine N-methyltransferase activity"/>
    <property type="evidence" value="ECO:0007669"/>
    <property type="project" value="TreeGrafter"/>
</dbReference>
<keyword evidence="1" id="KW-0472">Membrane</keyword>
<dbReference type="CDD" id="cd10527">
    <property type="entry name" value="SET_LSMT"/>
    <property type="match status" value="1"/>
</dbReference>
<evidence type="ECO:0008006" key="4">
    <source>
        <dbReference type="Google" id="ProtNLM"/>
    </source>
</evidence>
<dbReference type="VEuPathDB" id="CryptoDB:Cvel_173"/>
<dbReference type="AlphaFoldDB" id="A0A0G4FAE1"/>
<feature type="transmembrane region" description="Helical" evidence="1">
    <location>
        <begin position="288"/>
        <end position="308"/>
    </location>
</feature>
<dbReference type="InterPro" id="IPR050600">
    <property type="entry name" value="SETD3_SETD6_MTase"/>
</dbReference>
<dbReference type="SUPFAM" id="SSF82199">
    <property type="entry name" value="SET domain"/>
    <property type="match status" value="1"/>
</dbReference>
<keyword evidence="1" id="KW-1133">Transmembrane helix</keyword>
<organism evidence="3">
    <name type="scientific">Chromera velia CCMP2878</name>
    <dbReference type="NCBI Taxonomy" id="1169474"/>
    <lineage>
        <taxon>Eukaryota</taxon>
        <taxon>Sar</taxon>
        <taxon>Alveolata</taxon>
        <taxon>Colpodellida</taxon>
        <taxon>Chromeraceae</taxon>
        <taxon>Chromera</taxon>
    </lineage>
</organism>
<gene>
    <name evidence="3" type="ORF">Cvel_173</name>
</gene>
<feature type="signal peptide" evidence="2">
    <location>
        <begin position="1"/>
        <end position="24"/>
    </location>
</feature>
<evidence type="ECO:0000256" key="1">
    <source>
        <dbReference type="SAM" id="Phobius"/>
    </source>
</evidence>
<evidence type="ECO:0000256" key="2">
    <source>
        <dbReference type="SAM" id="SignalP"/>
    </source>
</evidence>
<dbReference type="EMBL" id="CDMZ01000221">
    <property type="protein sequence ID" value="CEM09463.1"/>
    <property type="molecule type" value="Genomic_DNA"/>
</dbReference>
<dbReference type="InterPro" id="IPR046341">
    <property type="entry name" value="SET_dom_sf"/>
</dbReference>
<feature type="chain" id="PRO_5005188983" description="Rubisco LSMT substrate-binding domain-containing protein" evidence="2">
    <location>
        <begin position="25"/>
        <end position="640"/>
    </location>
</feature>
<evidence type="ECO:0000313" key="3">
    <source>
        <dbReference type="EMBL" id="CEM09463.1"/>
    </source>
</evidence>
<keyword evidence="1" id="KW-0812">Transmembrane</keyword>
<dbReference type="PANTHER" id="PTHR13271">
    <property type="entry name" value="UNCHARACTERIZED PUTATIVE METHYLTRANSFERASE"/>
    <property type="match status" value="1"/>
</dbReference>